<dbReference type="NCBIfam" id="TIGR00360">
    <property type="entry name" value="ComEC_N-term"/>
    <property type="match status" value="1"/>
</dbReference>
<evidence type="ECO:0000313" key="8">
    <source>
        <dbReference type="EMBL" id="MBP1325085.1"/>
    </source>
</evidence>
<protein>
    <submittedName>
        <fullName evidence="8">Competence protein ComEC</fullName>
    </submittedName>
</protein>
<feature type="transmembrane region" description="Helical" evidence="6">
    <location>
        <begin position="44"/>
        <end position="62"/>
    </location>
</feature>
<organism evidence="8 9">
    <name type="scientific">Leucobacter exalbidus</name>
    <dbReference type="NCBI Taxonomy" id="662960"/>
    <lineage>
        <taxon>Bacteria</taxon>
        <taxon>Bacillati</taxon>
        <taxon>Actinomycetota</taxon>
        <taxon>Actinomycetes</taxon>
        <taxon>Micrococcales</taxon>
        <taxon>Microbacteriaceae</taxon>
        <taxon>Leucobacter</taxon>
    </lineage>
</organism>
<feature type="transmembrane region" description="Helical" evidence="6">
    <location>
        <begin position="199"/>
        <end position="220"/>
    </location>
</feature>
<sequence>MRTVAAGVALGGFVLIVGPDTSVQRAAIMGAVLLVSSYGGKRAVALPALGLAIAVLLIIDPWQAWQPGFALSVAATGGIIVCAPELTEGLRRLTGAPMWIALPVAVSAAAQFACGPLLLLLQDGIPASGLLANVLAGPAAPAGTGLGLAALLAGPVSPALGQALVVAASFPARWVEATAQVAAELPFARWDWVPGVPGALLLCGVEAALVAAWLLATGRLTRSGARVIRPWMSLGLGPRKLRTWVAVLLGAAAGALVGPTLVAPVMQQAEVPSGWRIVACDVGQGDAILLRGGGAAPGEAVLIDTGDDETQLRACLRQFGISRIPLLVLTHDDRDHIGAVGAILPQTARVLIAPPTREDREHRPMVAQLEAADVSWEVGSAGDSGDDAGVAWALLAPDRGLTPASRNAASLVMRADTGGLTALLLADTGEAEQGPLLAKYDPAQTPAGDAAAAGALVADVVKVAHHGSRDQHPGMYGAVHARVGLVSVGEGNGYGHPARDLLTSLARADTLALRTDLLGSIAISPGDHRGAGPTIWAARGRPVSSDE</sequence>
<keyword evidence="4 6" id="KW-1133">Transmembrane helix</keyword>
<feature type="transmembrane region" description="Helical" evidence="6">
    <location>
        <begin position="98"/>
        <end position="121"/>
    </location>
</feature>
<keyword evidence="9" id="KW-1185">Reference proteome</keyword>
<feature type="transmembrane region" description="Helical" evidence="6">
    <location>
        <begin position="241"/>
        <end position="262"/>
    </location>
</feature>
<dbReference type="Pfam" id="PF00753">
    <property type="entry name" value="Lactamase_B"/>
    <property type="match status" value="1"/>
</dbReference>
<keyword evidence="5 6" id="KW-0472">Membrane</keyword>
<comment type="subcellular location">
    <subcellularLocation>
        <location evidence="1">Cell membrane</location>
        <topology evidence="1">Multi-pass membrane protein</topology>
    </subcellularLocation>
</comment>
<reference evidence="8" key="1">
    <citation type="submission" date="2021-02" db="EMBL/GenBank/DDBJ databases">
        <title>Sequencing the genomes of 1000 actinobacteria strains.</title>
        <authorList>
            <person name="Klenk H.-P."/>
        </authorList>
    </citation>
    <scope>NUCLEOTIDE SEQUENCE</scope>
    <source>
        <strain evidence="8">DSM 22850</strain>
    </source>
</reference>
<evidence type="ECO:0000256" key="1">
    <source>
        <dbReference type="ARBA" id="ARBA00004651"/>
    </source>
</evidence>
<evidence type="ECO:0000256" key="5">
    <source>
        <dbReference type="ARBA" id="ARBA00023136"/>
    </source>
</evidence>
<dbReference type="PANTHER" id="PTHR30619">
    <property type="entry name" value="DNA INTERNALIZATION/COMPETENCE PROTEIN COMEC/REC2"/>
    <property type="match status" value="1"/>
</dbReference>
<evidence type="ECO:0000313" key="9">
    <source>
        <dbReference type="Proteomes" id="UP000675163"/>
    </source>
</evidence>
<keyword evidence="3 6" id="KW-0812">Transmembrane</keyword>
<comment type="caution">
    <text evidence="8">The sequence shown here is derived from an EMBL/GenBank/DDBJ whole genome shotgun (WGS) entry which is preliminary data.</text>
</comment>
<dbReference type="Pfam" id="PF03772">
    <property type="entry name" value="Competence"/>
    <property type="match status" value="1"/>
</dbReference>
<dbReference type="InterPro" id="IPR052159">
    <property type="entry name" value="Competence_DNA_uptake"/>
</dbReference>
<dbReference type="PANTHER" id="PTHR30619:SF1">
    <property type="entry name" value="RECOMBINATION PROTEIN 2"/>
    <property type="match status" value="1"/>
</dbReference>
<dbReference type="AlphaFoldDB" id="A0A940PRV0"/>
<feature type="transmembrane region" description="Helical" evidence="6">
    <location>
        <begin position="130"/>
        <end position="153"/>
    </location>
</feature>
<dbReference type="InterPro" id="IPR001279">
    <property type="entry name" value="Metallo-B-lactamas"/>
</dbReference>
<proteinExistence type="predicted"/>
<name>A0A940PRV0_9MICO</name>
<evidence type="ECO:0000256" key="2">
    <source>
        <dbReference type="ARBA" id="ARBA00022475"/>
    </source>
</evidence>
<evidence type="ECO:0000256" key="4">
    <source>
        <dbReference type="ARBA" id="ARBA00022989"/>
    </source>
</evidence>
<dbReference type="InterPro" id="IPR004477">
    <property type="entry name" value="ComEC_N"/>
</dbReference>
<dbReference type="SUPFAM" id="SSF56281">
    <property type="entry name" value="Metallo-hydrolase/oxidoreductase"/>
    <property type="match status" value="1"/>
</dbReference>
<dbReference type="EMBL" id="JAFIDA010000001">
    <property type="protein sequence ID" value="MBP1325085.1"/>
    <property type="molecule type" value="Genomic_DNA"/>
</dbReference>
<dbReference type="Gene3D" id="3.60.15.10">
    <property type="entry name" value="Ribonuclease Z/Hydroxyacylglutathione hydrolase-like"/>
    <property type="match status" value="1"/>
</dbReference>
<feature type="domain" description="Metallo-beta-lactamase" evidence="7">
    <location>
        <begin position="284"/>
        <end position="465"/>
    </location>
</feature>
<dbReference type="InterPro" id="IPR036866">
    <property type="entry name" value="RibonucZ/Hydroxyglut_hydro"/>
</dbReference>
<evidence type="ECO:0000256" key="3">
    <source>
        <dbReference type="ARBA" id="ARBA00022692"/>
    </source>
</evidence>
<gene>
    <name evidence="8" type="ORF">JOF28_000317</name>
</gene>
<dbReference type="Proteomes" id="UP000675163">
    <property type="component" value="Unassembled WGS sequence"/>
</dbReference>
<evidence type="ECO:0000256" key="6">
    <source>
        <dbReference type="SAM" id="Phobius"/>
    </source>
</evidence>
<accession>A0A940PRV0</accession>
<dbReference type="SMART" id="SM00849">
    <property type="entry name" value="Lactamase_B"/>
    <property type="match status" value="1"/>
</dbReference>
<keyword evidence="2" id="KW-1003">Cell membrane</keyword>
<dbReference type="GO" id="GO:0005886">
    <property type="term" value="C:plasma membrane"/>
    <property type="evidence" value="ECO:0007669"/>
    <property type="project" value="UniProtKB-SubCell"/>
</dbReference>
<evidence type="ECO:0000259" key="7">
    <source>
        <dbReference type="SMART" id="SM00849"/>
    </source>
</evidence>